<dbReference type="EMBL" id="MTKR01000175">
    <property type="protein sequence ID" value="RWX49975.1"/>
    <property type="molecule type" value="Genomic_DNA"/>
</dbReference>
<dbReference type="Proteomes" id="UP000287615">
    <property type="component" value="Unassembled WGS sequence"/>
</dbReference>
<accession>A0A444JA49</accession>
<keyword evidence="1" id="KW-1133">Transmembrane helix</keyword>
<comment type="caution">
    <text evidence="2">The sequence shown here is derived from an EMBL/GenBank/DDBJ whole genome shotgun (WGS) entry which is preliminary data.</text>
</comment>
<organism evidence="2 3">
    <name type="scientific">Candidatus Electrothrix marina</name>
    <dbReference type="NCBI Taxonomy" id="1859130"/>
    <lineage>
        <taxon>Bacteria</taxon>
        <taxon>Pseudomonadati</taxon>
        <taxon>Thermodesulfobacteriota</taxon>
        <taxon>Desulfobulbia</taxon>
        <taxon>Desulfobulbales</taxon>
        <taxon>Desulfobulbaceae</taxon>
        <taxon>Candidatus Electrothrix</taxon>
    </lineage>
</organism>
<feature type="non-terminal residue" evidence="2">
    <location>
        <position position="1"/>
    </location>
</feature>
<evidence type="ECO:0000313" key="2">
    <source>
        <dbReference type="EMBL" id="RWX49975.1"/>
    </source>
</evidence>
<proteinExistence type="predicted"/>
<keyword evidence="1" id="KW-0472">Membrane</keyword>
<feature type="transmembrane region" description="Helical" evidence="1">
    <location>
        <begin position="12"/>
        <end position="29"/>
    </location>
</feature>
<protein>
    <submittedName>
        <fullName evidence="2">Uncharacterized protein</fullName>
    </submittedName>
</protein>
<gene>
    <name evidence="2" type="ORF">VU00_11754</name>
</gene>
<evidence type="ECO:0000313" key="3">
    <source>
        <dbReference type="Proteomes" id="UP000287615"/>
    </source>
</evidence>
<name>A0A444JA49_9BACT</name>
<sequence>FFPDLSSAVKNAVILFSAFFFLGANLFALRRRTLRSLEMQENLHQLAHQMRNEHSQLLKKLTGKEKASPEDCLPIFF</sequence>
<evidence type="ECO:0000256" key="1">
    <source>
        <dbReference type="SAM" id="Phobius"/>
    </source>
</evidence>
<reference evidence="2 3" key="1">
    <citation type="submission" date="2017-01" db="EMBL/GenBank/DDBJ databases">
        <title>The cable genome- insights into the physiology and evolution of filamentous bacteria capable of sulfide oxidation via long distance electron transfer.</title>
        <authorList>
            <person name="Schreiber L."/>
            <person name="Bjerg J.T."/>
            <person name="Boggild A."/>
            <person name="Van De Vossenberg J."/>
            <person name="Meysman F."/>
            <person name="Nielsen L.P."/>
            <person name="Schramm A."/>
            <person name="Kjeldsen K.U."/>
        </authorList>
    </citation>
    <scope>NUCLEOTIDE SEQUENCE [LARGE SCALE GENOMIC DNA]</scope>
    <source>
        <strain evidence="2">A3</strain>
    </source>
</reference>
<dbReference type="AlphaFoldDB" id="A0A444JA49"/>
<keyword evidence="1" id="KW-0812">Transmembrane</keyword>